<feature type="domain" description="HTH cro/C1-type" evidence="2">
    <location>
        <begin position="6"/>
        <end position="67"/>
    </location>
</feature>
<accession>A0A644TUT1</accession>
<dbReference type="Pfam" id="PF07883">
    <property type="entry name" value="Cupin_2"/>
    <property type="match status" value="1"/>
</dbReference>
<reference evidence="3" key="1">
    <citation type="submission" date="2019-08" db="EMBL/GenBank/DDBJ databases">
        <authorList>
            <person name="Kucharzyk K."/>
            <person name="Murdoch R.W."/>
            <person name="Higgins S."/>
            <person name="Loffler F."/>
        </authorList>
    </citation>
    <scope>NUCLEOTIDE SEQUENCE</scope>
</reference>
<dbReference type="InterPro" id="IPR014710">
    <property type="entry name" value="RmlC-like_jellyroll"/>
</dbReference>
<gene>
    <name evidence="3" type="primary">puuR_2</name>
    <name evidence="3" type="ORF">SDC9_16414</name>
</gene>
<dbReference type="GO" id="GO:0003677">
    <property type="term" value="F:DNA binding"/>
    <property type="evidence" value="ECO:0007669"/>
    <property type="project" value="UniProtKB-KW"/>
</dbReference>
<evidence type="ECO:0000256" key="1">
    <source>
        <dbReference type="ARBA" id="ARBA00023125"/>
    </source>
</evidence>
<dbReference type="PROSITE" id="PS50943">
    <property type="entry name" value="HTH_CROC1"/>
    <property type="match status" value="1"/>
</dbReference>
<sequence>MIGDKIRKSRKAKAITLNQLAQLSGLTASYISQIERNLAEPSISSLRKISVALKLPLYTFLEETSELTRVIRADQRKQLKLRESNIVYEFLSPTGTSVHETPSLEVVFFSLNPKSWSREDYSAHAAEECIIVLSGEITIDCVDETFALHAGDSIYIKNNIPHKAFNPGETVATAIMCLTPPVY</sequence>
<dbReference type="GO" id="GO:0003700">
    <property type="term" value="F:DNA-binding transcription factor activity"/>
    <property type="evidence" value="ECO:0007669"/>
    <property type="project" value="TreeGrafter"/>
</dbReference>
<dbReference type="PANTHER" id="PTHR46797:SF19">
    <property type="entry name" value="BLL2473 PROTEIN"/>
    <property type="match status" value="1"/>
</dbReference>
<dbReference type="Gene3D" id="2.60.120.10">
    <property type="entry name" value="Jelly Rolls"/>
    <property type="match status" value="1"/>
</dbReference>
<dbReference type="Pfam" id="PF01381">
    <property type="entry name" value="HTH_3"/>
    <property type="match status" value="1"/>
</dbReference>
<evidence type="ECO:0000313" key="3">
    <source>
        <dbReference type="EMBL" id="MPL70655.1"/>
    </source>
</evidence>
<dbReference type="SUPFAM" id="SSF47413">
    <property type="entry name" value="lambda repressor-like DNA-binding domains"/>
    <property type="match status" value="1"/>
</dbReference>
<dbReference type="SUPFAM" id="SSF51182">
    <property type="entry name" value="RmlC-like cupins"/>
    <property type="match status" value="1"/>
</dbReference>
<dbReference type="SMART" id="SM00530">
    <property type="entry name" value="HTH_XRE"/>
    <property type="match status" value="1"/>
</dbReference>
<dbReference type="PANTHER" id="PTHR46797">
    <property type="entry name" value="HTH-TYPE TRANSCRIPTIONAL REGULATOR"/>
    <property type="match status" value="1"/>
</dbReference>
<organism evidence="3">
    <name type="scientific">bioreactor metagenome</name>
    <dbReference type="NCBI Taxonomy" id="1076179"/>
    <lineage>
        <taxon>unclassified sequences</taxon>
        <taxon>metagenomes</taxon>
        <taxon>ecological metagenomes</taxon>
    </lineage>
</organism>
<dbReference type="AlphaFoldDB" id="A0A644TUT1"/>
<dbReference type="InterPro" id="IPR011051">
    <property type="entry name" value="RmlC_Cupin_sf"/>
</dbReference>
<protein>
    <submittedName>
        <fullName evidence="3">HTH-type transcriptional regulator PuuR</fullName>
    </submittedName>
</protein>
<keyword evidence="1" id="KW-0238">DNA-binding</keyword>
<dbReference type="GO" id="GO:0005829">
    <property type="term" value="C:cytosol"/>
    <property type="evidence" value="ECO:0007669"/>
    <property type="project" value="TreeGrafter"/>
</dbReference>
<evidence type="ECO:0000259" key="2">
    <source>
        <dbReference type="PROSITE" id="PS50943"/>
    </source>
</evidence>
<dbReference type="EMBL" id="VSSQ01000054">
    <property type="protein sequence ID" value="MPL70655.1"/>
    <property type="molecule type" value="Genomic_DNA"/>
</dbReference>
<name>A0A644TUT1_9ZZZZ</name>
<proteinExistence type="predicted"/>
<dbReference type="Gene3D" id="1.10.260.40">
    <property type="entry name" value="lambda repressor-like DNA-binding domains"/>
    <property type="match status" value="1"/>
</dbReference>
<dbReference type="CDD" id="cd02209">
    <property type="entry name" value="cupin_XRE_C"/>
    <property type="match status" value="1"/>
</dbReference>
<dbReference type="InterPro" id="IPR010982">
    <property type="entry name" value="Lambda_DNA-bd_dom_sf"/>
</dbReference>
<comment type="caution">
    <text evidence="3">The sequence shown here is derived from an EMBL/GenBank/DDBJ whole genome shotgun (WGS) entry which is preliminary data.</text>
</comment>
<dbReference type="InterPro" id="IPR050807">
    <property type="entry name" value="TransReg_Diox_bact_type"/>
</dbReference>
<dbReference type="InterPro" id="IPR013096">
    <property type="entry name" value="Cupin_2"/>
</dbReference>
<dbReference type="CDD" id="cd00093">
    <property type="entry name" value="HTH_XRE"/>
    <property type="match status" value="1"/>
</dbReference>
<dbReference type="InterPro" id="IPR001387">
    <property type="entry name" value="Cro/C1-type_HTH"/>
</dbReference>